<name>A0A699JMV8_TANCI</name>
<accession>A0A699JMV8</accession>
<proteinExistence type="predicted"/>
<reference evidence="1" key="1">
    <citation type="journal article" date="2019" name="Sci. Rep.">
        <title>Draft genome of Tanacetum cinerariifolium, the natural source of mosquito coil.</title>
        <authorList>
            <person name="Yamashiro T."/>
            <person name="Shiraishi A."/>
            <person name="Satake H."/>
            <person name="Nakayama K."/>
        </authorList>
    </citation>
    <scope>NUCLEOTIDE SEQUENCE</scope>
</reference>
<dbReference type="EMBL" id="BKCJ010429698">
    <property type="protein sequence ID" value="GFA47036.1"/>
    <property type="molecule type" value="Genomic_DNA"/>
</dbReference>
<evidence type="ECO:0000313" key="1">
    <source>
        <dbReference type="EMBL" id="GFA47036.1"/>
    </source>
</evidence>
<comment type="caution">
    <text evidence="1">The sequence shown here is derived from an EMBL/GenBank/DDBJ whole genome shotgun (WGS) entry which is preliminary data.</text>
</comment>
<sequence>MVDDNVRNYVRYNVTQYDGNEYGNGNVETTPAEGNGNGINGNTIRCYNYRGKGSLCQQLHSKAKEIGCCLSSATAMLMKKLRDVKVNCTSEDTLQQTSTSGTQSDNAPVYGLDGSTEIKRLQAQLGDQKGKSKDTSCVSDTLDPLSQKLENENVELEFQILNYAKENAHLKTTYKNLFDSISVTRAQTKTIIDSLQTKLNDTISENGSIL</sequence>
<organism evidence="1">
    <name type="scientific">Tanacetum cinerariifolium</name>
    <name type="common">Dalmatian daisy</name>
    <name type="synonym">Chrysanthemum cinerariifolium</name>
    <dbReference type="NCBI Taxonomy" id="118510"/>
    <lineage>
        <taxon>Eukaryota</taxon>
        <taxon>Viridiplantae</taxon>
        <taxon>Streptophyta</taxon>
        <taxon>Embryophyta</taxon>
        <taxon>Tracheophyta</taxon>
        <taxon>Spermatophyta</taxon>
        <taxon>Magnoliopsida</taxon>
        <taxon>eudicotyledons</taxon>
        <taxon>Gunneridae</taxon>
        <taxon>Pentapetalae</taxon>
        <taxon>asterids</taxon>
        <taxon>campanulids</taxon>
        <taxon>Asterales</taxon>
        <taxon>Asteraceae</taxon>
        <taxon>Asteroideae</taxon>
        <taxon>Anthemideae</taxon>
        <taxon>Anthemidinae</taxon>
        <taxon>Tanacetum</taxon>
    </lineage>
</organism>
<gene>
    <name evidence="1" type="ORF">Tci_619008</name>
</gene>
<dbReference type="AlphaFoldDB" id="A0A699JMV8"/>
<protein>
    <submittedName>
        <fullName evidence="1">Uncharacterized protein</fullName>
    </submittedName>
</protein>